<evidence type="ECO:0000313" key="10">
    <source>
        <dbReference type="EMBL" id="GGO85968.1"/>
    </source>
</evidence>
<evidence type="ECO:0000256" key="4">
    <source>
        <dbReference type="ARBA" id="ARBA00022989"/>
    </source>
</evidence>
<accession>A0A917ZLM2</accession>
<dbReference type="Pfam" id="PF09976">
    <property type="entry name" value="TPR_21"/>
    <property type="match status" value="1"/>
</dbReference>
<comment type="caution">
    <text evidence="10">The sequence shown here is derived from an EMBL/GenBank/DDBJ whole genome shotgun (WGS) entry which is preliminary data.</text>
</comment>
<dbReference type="PANTHER" id="PTHR38035">
    <property type="entry name" value="UPF0070 PROTEIN YFGM"/>
    <property type="match status" value="1"/>
</dbReference>
<evidence type="ECO:0000256" key="5">
    <source>
        <dbReference type="ARBA" id="ARBA00023136"/>
    </source>
</evidence>
<dbReference type="RefSeq" id="WP_229721996.1">
    <property type="nucleotide sequence ID" value="NZ_BMLT01000010.1"/>
</dbReference>
<evidence type="ECO:0000256" key="7">
    <source>
        <dbReference type="ARBA" id="ARBA00024197"/>
    </source>
</evidence>
<evidence type="ECO:0000256" key="6">
    <source>
        <dbReference type="ARBA" id="ARBA00023186"/>
    </source>
</evidence>
<keyword evidence="11" id="KW-1185">Reference proteome</keyword>
<dbReference type="InterPro" id="IPR026039">
    <property type="entry name" value="YfgM"/>
</dbReference>
<dbReference type="InterPro" id="IPR011990">
    <property type="entry name" value="TPR-like_helical_dom_sf"/>
</dbReference>
<protein>
    <recommendedName>
        <fullName evidence="8">Ancillary SecYEG translocon subunit</fullName>
    </recommendedName>
</protein>
<evidence type="ECO:0000256" key="2">
    <source>
        <dbReference type="ARBA" id="ARBA00022475"/>
    </source>
</evidence>
<comment type="similarity">
    <text evidence="7">Belongs to the YfgM family.</text>
</comment>
<evidence type="ECO:0000256" key="1">
    <source>
        <dbReference type="ARBA" id="ARBA00004401"/>
    </source>
</evidence>
<keyword evidence="2" id="KW-1003">Cell membrane</keyword>
<dbReference type="GO" id="GO:0005886">
    <property type="term" value="C:plasma membrane"/>
    <property type="evidence" value="ECO:0007669"/>
    <property type="project" value="UniProtKB-SubCell"/>
</dbReference>
<dbReference type="AlphaFoldDB" id="A0A917ZLM2"/>
<name>A0A917ZLM2_9GAMM</name>
<feature type="domain" description="Ancillary SecYEG translocon subunit/Cell division coordinator CpoB TPR" evidence="9">
    <location>
        <begin position="15"/>
        <end position="215"/>
    </location>
</feature>
<keyword evidence="4" id="KW-1133">Transmembrane helix</keyword>
<evidence type="ECO:0000256" key="3">
    <source>
        <dbReference type="ARBA" id="ARBA00022692"/>
    </source>
</evidence>
<dbReference type="PANTHER" id="PTHR38035:SF1">
    <property type="entry name" value="ANCILLARY SECYEG TRANSLOCON SUBUNIT"/>
    <property type="match status" value="1"/>
</dbReference>
<evidence type="ECO:0000313" key="11">
    <source>
        <dbReference type="Proteomes" id="UP000599578"/>
    </source>
</evidence>
<dbReference type="SUPFAM" id="SSF48452">
    <property type="entry name" value="TPR-like"/>
    <property type="match status" value="1"/>
</dbReference>
<comment type="subcellular location">
    <subcellularLocation>
        <location evidence="1">Cell membrane</location>
        <topology evidence="1">Single-pass type II membrane protein</topology>
    </subcellularLocation>
</comment>
<organism evidence="10 11">
    <name type="scientific">Marinobacterium nitratireducens</name>
    <dbReference type="NCBI Taxonomy" id="518897"/>
    <lineage>
        <taxon>Bacteria</taxon>
        <taxon>Pseudomonadati</taxon>
        <taxon>Pseudomonadota</taxon>
        <taxon>Gammaproteobacteria</taxon>
        <taxon>Oceanospirillales</taxon>
        <taxon>Oceanospirillaceae</taxon>
        <taxon>Marinobacterium</taxon>
    </lineage>
</organism>
<dbReference type="GO" id="GO:0044877">
    <property type="term" value="F:protein-containing complex binding"/>
    <property type="evidence" value="ECO:0007669"/>
    <property type="project" value="InterPro"/>
</dbReference>
<keyword evidence="3" id="KW-0812">Transmembrane</keyword>
<evidence type="ECO:0000259" key="9">
    <source>
        <dbReference type="Pfam" id="PF09976"/>
    </source>
</evidence>
<dbReference type="Gene3D" id="1.25.40.10">
    <property type="entry name" value="Tetratricopeptide repeat domain"/>
    <property type="match status" value="1"/>
</dbReference>
<dbReference type="PIRSF" id="PIRSF006170">
    <property type="entry name" value="YfgM"/>
    <property type="match status" value="1"/>
</dbReference>
<dbReference type="InterPro" id="IPR018704">
    <property type="entry name" value="SecYEG/CpoB_TPR"/>
</dbReference>
<keyword evidence="5" id="KW-0472">Membrane</keyword>
<keyword evidence="6" id="KW-0143">Chaperone</keyword>
<proteinExistence type="inferred from homology"/>
<gene>
    <name evidence="10" type="primary">yfgM</name>
    <name evidence="10" type="ORF">GCM10011348_35700</name>
</gene>
<dbReference type="Proteomes" id="UP000599578">
    <property type="component" value="Unassembled WGS sequence"/>
</dbReference>
<sequence length="219" mass="24052">MAELRTEEEQVEALKRWWQSNGKSLLLTIAVALALVMGWRAWQERQAAEAANASVVYQNLLEAVNVALGPERSDAQLSTADHLAGTLKSEYEDSAYARLGALLMARLAVEQDKPEQALAELDWVLDHDPEAPQRVLTLLRKARLLGDQGDFSQALTVLEGLDAGEFEASYHELRGDLLQGDGRLDEARDAYLQAMQAAEAGGARPLLKMKLDDLAVEEG</sequence>
<dbReference type="EMBL" id="BMLT01000010">
    <property type="protein sequence ID" value="GGO85968.1"/>
    <property type="molecule type" value="Genomic_DNA"/>
</dbReference>
<reference evidence="10 11" key="1">
    <citation type="journal article" date="2014" name="Int. J. Syst. Evol. Microbiol.">
        <title>Complete genome sequence of Corynebacterium casei LMG S-19264T (=DSM 44701T), isolated from a smear-ripened cheese.</title>
        <authorList>
            <consortium name="US DOE Joint Genome Institute (JGI-PGF)"/>
            <person name="Walter F."/>
            <person name="Albersmeier A."/>
            <person name="Kalinowski J."/>
            <person name="Ruckert C."/>
        </authorList>
    </citation>
    <scope>NUCLEOTIDE SEQUENCE [LARGE SCALE GENOMIC DNA]</scope>
    <source>
        <strain evidence="10 11">CGMCC 1.7286</strain>
    </source>
</reference>
<evidence type="ECO:0000256" key="8">
    <source>
        <dbReference type="ARBA" id="ARBA00024235"/>
    </source>
</evidence>